<evidence type="ECO:0000256" key="1">
    <source>
        <dbReference type="ARBA" id="ARBA00023284"/>
    </source>
</evidence>
<keyword evidence="5" id="KW-1185">Reference proteome</keyword>
<comment type="caution">
    <text evidence="4">The sequence shown here is derived from an EMBL/GenBank/DDBJ whole genome shotgun (WGS) entry which is preliminary data.</text>
</comment>
<dbReference type="PROSITE" id="PS50206">
    <property type="entry name" value="RHODANESE_3"/>
    <property type="match status" value="1"/>
</dbReference>
<organism evidence="4 5">
    <name type="scientific">Flavobacterium turcicum</name>
    <dbReference type="NCBI Taxonomy" id="2764718"/>
    <lineage>
        <taxon>Bacteria</taxon>
        <taxon>Pseudomonadati</taxon>
        <taxon>Bacteroidota</taxon>
        <taxon>Flavobacteriia</taxon>
        <taxon>Flavobacteriales</taxon>
        <taxon>Flavobacteriaceae</taxon>
        <taxon>Flavobacterium</taxon>
    </lineage>
</organism>
<dbReference type="InterPro" id="IPR036249">
    <property type="entry name" value="Thioredoxin-like_sf"/>
</dbReference>
<evidence type="ECO:0000259" key="3">
    <source>
        <dbReference type="PROSITE" id="PS51352"/>
    </source>
</evidence>
<dbReference type="Pfam" id="PF00581">
    <property type="entry name" value="Rhodanese"/>
    <property type="match status" value="1"/>
</dbReference>
<dbReference type="PROSITE" id="PS51257">
    <property type="entry name" value="PROKAR_LIPOPROTEIN"/>
    <property type="match status" value="1"/>
</dbReference>
<dbReference type="PRINTS" id="PR00421">
    <property type="entry name" value="THIOREDOXIN"/>
</dbReference>
<dbReference type="SMART" id="SM00450">
    <property type="entry name" value="RHOD"/>
    <property type="match status" value="1"/>
</dbReference>
<protein>
    <submittedName>
        <fullName evidence="4">Thioredoxin fold domain-containing protein</fullName>
    </submittedName>
</protein>
<dbReference type="CDD" id="cd00158">
    <property type="entry name" value="RHOD"/>
    <property type="match status" value="1"/>
</dbReference>
<dbReference type="EMBL" id="JACRUM010000004">
    <property type="protein sequence ID" value="MBC5863538.1"/>
    <property type="molecule type" value="Genomic_DNA"/>
</dbReference>
<accession>A0ABR7JGB2</accession>
<feature type="domain" description="Thioredoxin" evidence="3">
    <location>
        <begin position="113"/>
        <end position="230"/>
    </location>
</feature>
<dbReference type="InterPro" id="IPR050229">
    <property type="entry name" value="GlpE_sulfurtransferase"/>
</dbReference>
<evidence type="ECO:0000313" key="5">
    <source>
        <dbReference type="Proteomes" id="UP000621670"/>
    </source>
</evidence>
<name>A0ABR7JGB2_9FLAO</name>
<dbReference type="Gene3D" id="3.40.250.10">
    <property type="entry name" value="Rhodanese-like domain"/>
    <property type="match status" value="1"/>
</dbReference>
<dbReference type="Pfam" id="PF00085">
    <property type="entry name" value="Thioredoxin"/>
    <property type="match status" value="1"/>
</dbReference>
<proteinExistence type="predicted"/>
<dbReference type="PROSITE" id="PS00194">
    <property type="entry name" value="THIOREDOXIN_1"/>
    <property type="match status" value="1"/>
</dbReference>
<evidence type="ECO:0000313" key="4">
    <source>
        <dbReference type="EMBL" id="MBC5863538.1"/>
    </source>
</evidence>
<dbReference type="PANTHER" id="PTHR43031">
    <property type="entry name" value="FAD-DEPENDENT OXIDOREDUCTASE"/>
    <property type="match status" value="1"/>
</dbReference>
<dbReference type="PANTHER" id="PTHR43031:SF1">
    <property type="entry name" value="PYRIDINE NUCLEOTIDE-DISULPHIDE OXIDOREDUCTASE"/>
    <property type="match status" value="1"/>
</dbReference>
<feature type="domain" description="Rhodanese" evidence="2">
    <location>
        <begin position="39"/>
        <end position="129"/>
    </location>
</feature>
<dbReference type="InterPro" id="IPR036873">
    <property type="entry name" value="Rhodanese-like_dom_sf"/>
</dbReference>
<dbReference type="SUPFAM" id="SSF52833">
    <property type="entry name" value="Thioredoxin-like"/>
    <property type="match status" value="1"/>
</dbReference>
<dbReference type="PROSITE" id="PS51352">
    <property type="entry name" value="THIOREDOXIN_2"/>
    <property type="match status" value="1"/>
</dbReference>
<evidence type="ECO:0000259" key="2">
    <source>
        <dbReference type="PROSITE" id="PS50206"/>
    </source>
</evidence>
<dbReference type="InterPro" id="IPR013766">
    <property type="entry name" value="Thioredoxin_domain"/>
</dbReference>
<dbReference type="SUPFAM" id="SSF52821">
    <property type="entry name" value="Rhodanese/Cell cycle control phosphatase"/>
    <property type="match status" value="1"/>
</dbReference>
<gene>
    <name evidence="4" type="ORF">H8R26_08895</name>
</gene>
<dbReference type="Proteomes" id="UP000621670">
    <property type="component" value="Unassembled WGS sequence"/>
</dbReference>
<keyword evidence="1" id="KW-0676">Redox-active center</keyword>
<reference evidence="4 5" key="1">
    <citation type="submission" date="2020-08" db="EMBL/GenBank/DDBJ databases">
        <title>Description of novel Flavobacterium F-400 isolate.</title>
        <authorList>
            <person name="Saticioglu I."/>
            <person name="Duman M."/>
            <person name="Altun S."/>
        </authorList>
    </citation>
    <scope>NUCLEOTIDE SEQUENCE [LARGE SCALE GENOMIC DNA]</scope>
    <source>
        <strain evidence="4 5">F-400</strain>
    </source>
</reference>
<dbReference type="RefSeq" id="WP_166136606.1">
    <property type="nucleotide sequence ID" value="NZ_JAAOBY010000005.1"/>
</dbReference>
<dbReference type="InterPro" id="IPR001763">
    <property type="entry name" value="Rhodanese-like_dom"/>
</dbReference>
<dbReference type="InterPro" id="IPR017937">
    <property type="entry name" value="Thioredoxin_CS"/>
</dbReference>
<dbReference type="CDD" id="cd02947">
    <property type="entry name" value="TRX_family"/>
    <property type="match status" value="1"/>
</dbReference>
<dbReference type="Gene3D" id="3.40.30.10">
    <property type="entry name" value="Glutaredoxin"/>
    <property type="match status" value="1"/>
</dbReference>
<sequence length="230" mass="25664">MNYKSFLLLLVFTFISCTGQTSKNAKKVAAAEFSEKLAATPNAQLIDVRTPSEFAADHLDNAKNINWMGTDFTSKVATLDKSKPVFVYCKSGGRSESAAEKLEQLGFTTIYELQGGILKWDAAGLSKPSGKIMGMTQDQYKQLLQSNQKVLINFYAEWCAPCKKMAPYVTAMQKEKGATTIIRLDADANKTLMTELKISELPTLLFYDNQALVWRQSGFVSEEDLRKQIQ</sequence>